<reference evidence="1 2" key="1">
    <citation type="submission" date="2015-06" db="EMBL/GenBank/DDBJ databases">
        <title>A Comprehensive Approach to Explore the Metabolic and Phylogenetic Diversity of Bacterial Steroid Degradation in the Environment: Testosterone as an Example.</title>
        <authorList>
            <person name="Yang F.-C."/>
            <person name="Chen Y.-L."/>
            <person name="Yu C.-P."/>
            <person name="Tang S.-L."/>
            <person name="Wang P.-H."/>
            <person name="Ismail W."/>
            <person name="Wang C.-H."/>
            <person name="Yang C.-Y."/>
            <person name="Chiang Y.-R."/>
        </authorList>
    </citation>
    <scope>NUCLEOTIDE SEQUENCE [LARGE SCALE GENOMIC DNA]</scope>
    <source>
        <strain evidence="1 2">DSM 18526</strain>
    </source>
</reference>
<dbReference type="Proteomes" id="UP000070250">
    <property type="component" value="Chromosome"/>
</dbReference>
<dbReference type="KEGG" id="sdf:ACG33_13940"/>
<accession>A0A127FEC4</accession>
<dbReference type="AlphaFoldDB" id="A0A127FEC4"/>
<protein>
    <submittedName>
        <fullName evidence="1">Uncharacterized protein</fullName>
    </submittedName>
</protein>
<evidence type="ECO:0000313" key="2">
    <source>
        <dbReference type="Proteomes" id="UP000070250"/>
    </source>
</evidence>
<keyword evidence="2" id="KW-1185">Reference proteome</keyword>
<sequence length="61" mass="6809">MQTRAVQVTTFQAGALQTGTMDRTTDHRAMPVGRIGYSLSDGSFLVLIDLPERFRQRLLLA</sequence>
<proteinExistence type="predicted"/>
<name>A0A127FEC4_STEDE</name>
<dbReference type="STRING" id="465721.ACG33_13940"/>
<organism evidence="1 2">
    <name type="scientific">Steroidobacter denitrificans</name>
    <dbReference type="NCBI Taxonomy" id="465721"/>
    <lineage>
        <taxon>Bacteria</taxon>
        <taxon>Pseudomonadati</taxon>
        <taxon>Pseudomonadota</taxon>
        <taxon>Gammaproteobacteria</taxon>
        <taxon>Steroidobacterales</taxon>
        <taxon>Steroidobacteraceae</taxon>
        <taxon>Steroidobacter</taxon>
    </lineage>
</organism>
<dbReference type="EMBL" id="CP011971">
    <property type="protein sequence ID" value="AMN48178.1"/>
    <property type="molecule type" value="Genomic_DNA"/>
</dbReference>
<gene>
    <name evidence="1" type="ORF">ACG33_13940</name>
</gene>
<evidence type="ECO:0000313" key="1">
    <source>
        <dbReference type="EMBL" id="AMN48178.1"/>
    </source>
</evidence>